<dbReference type="GO" id="GO:0006506">
    <property type="term" value="P:GPI anchor biosynthetic process"/>
    <property type="evidence" value="ECO:0007669"/>
    <property type="project" value="TreeGrafter"/>
</dbReference>
<evidence type="ECO:0000256" key="1">
    <source>
        <dbReference type="ARBA" id="ARBA00006739"/>
    </source>
</evidence>
<dbReference type="InterPro" id="IPR029044">
    <property type="entry name" value="Nucleotide-diphossugar_trans"/>
</dbReference>
<dbReference type="Pfam" id="PF00535">
    <property type="entry name" value="Glycos_transf_2"/>
    <property type="match status" value="1"/>
</dbReference>
<dbReference type="GO" id="GO:0035269">
    <property type="term" value="P:protein O-linked glycosylation via mannose"/>
    <property type="evidence" value="ECO:0007669"/>
    <property type="project" value="TreeGrafter"/>
</dbReference>
<evidence type="ECO:0000259" key="4">
    <source>
        <dbReference type="Pfam" id="PF00535"/>
    </source>
</evidence>
<keyword evidence="2" id="KW-0328">Glycosyltransferase</keyword>
<protein>
    <recommendedName>
        <fullName evidence="4">Glycosyltransferase 2-like domain-containing protein</fullName>
    </recommendedName>
</protein>
<dbReference type="GO" id="GO:0004582">
    <property type="term" value="F:dolichyl-phosphate beta-D-mannosyltransferase activity"/>
    <property type="evidence" value="ECO:0007669"/>
    <property type="project" value="InterPro"/>
</dbReference>
<evidence type="ECO:0000256" key="2">
    <source>
        <dbReference type="ARBA" id="ARBA00022676"/>
    </source>
</evidence>
<organism evidence="5 6">
    <name type="scientific">candidate division WWE3 bacterium CG_4_9_14_3_um_filter_34_6</name>
    <dbReference type="NCBI Taxonomy" id="1975079"/>
    <lineage>
        <taxon>Bacteria</taxon>
        <taxon>Katanobacteria</taxon>
    </lineage>
</organism>
<accession>A0A2M7X3A7</accession>
<dbReference type="InterPro" id="IPR039528">
    <property type="entry name" value="DPM1-like"/>
</dbReference>
<dbReference type="GO" id="GO:0006488">
    <property type="term" value="P:dolichol-linked oligosaccharide biosynthetic process"/>
    <property type="evidence" value="ECO:0007669"/>
    <property type="project" value="TreeGrafter"/>
</dbReference>
<name>A0A2M7X3A7_UNCKA</name>
<dbReference type="EMBL" id="PFWY01000083">
    <property type="protein sequence ID" value="PJA40643.1"/>
    <property type="molecule type" value="Genomic_DNA"/>
</dbReference>
<reference evidence="6" key="1">
    <citation type="submission" date="2017-09" db="EMBL/GenBank/DDBJ databases">
        <title>Depth-based differentiation of microbial function through sediment-hosted aquifers and enrichment of novel symbionts in the deep terrestrial subsurface.</title>
        <authorList>
            <person name="Probst A.J."/>
            <person name="Ladd B."/>
            <person name="Jarett J.K."/>
            <person name="Geller-Mcgrath D.E."/>
            <person name="Sieber C.M.K."/>
            <person name="Emerson J.B."/>
            <person name="Anantharaman K."/>
            <person name="Thomas B.C."/>
            <person name="Malmstrom R."/>
            <person name="Stieglmeier M."/>
            <person name="Klingl A."/>
            <person name="Woyke T."/>
            <person name="Ryan C.M."/>
            <person name="Banfield J.F."/>
        </authorList>
    </citation>
    <scope>NUCLEOTIDE SEQUENCE [LARGE SCALE GENOMIC DNA]</scope>
</reference>
<gene>
    <name evidence="5" type="ORF">CO178_01785</name>
</gene>
<dbReference type="Gene3D" id="3.90.550.10">
    <property type="entry name" value="Spore Coat Polysaccharide Biosynthesis Protein SpsA, Chain A"/>
    <property type="match status" value="1"/>
</dbReference>
<dbReference type="PANTHER" id="PTHR43398:SF1">
    <property type="entry name" value="DOLICHOL-PHOSPHATE MANNOSYLTRANSFERASE SUBUNIT 1"/>
    <property type="match status" value="1"/>
</dbReference>
<evidence type="ECO:0000313" key="5">
    <source>
        <dbReference type="EMBL" id="PJA40643.1"/>
    </source>
</evidence>
<keyword evidence="3" id="KW-0808">Transferase</keyword>
<comment type="caution">
    <text evidence="5">The sequence shown here is derived from an EMBL/GenBank/DDBJ whole genome shotgun (WGS) entry which is preliminary data.</text>
</comment>
<dbReference type="InterPro" id="IPR001173">
    <property type="entry name" value="Glyco_trans_2-like"/>
</dbReference>
<comment type="similarity">
    <text evidence="1">Belongs to the glycosyltransferase 2 family.</text>
</comment>
<feature type="domain" description="Glycosyltransferase 2-like" evidence="4">
    <location>
        <begin position="7"/>
        <end position="172"/>
    </location>
</feature>
<dbReference type="GO" id="GO:0016020">
    <property type="term" value="C:membrane"/>
    <property type="evidence" value="ECO:0007669"/>
    <property type="project" value="GOC"/>
</dbReference>
<evidence type="ECO:0000256" key="3">
    <source>
        <dbReference type="ARBA" id="ARBA00022679"/>
    </source>
</evidence>
<dbReference type="AlphaFoldDB" id="A0A2M7X3A7"/>
<proteinExistence type="inferred from homology"/>
<dbReference type="PANTHER" id="PTHR43398">
    <property type="entry name" value="DOLICHOL-PHOSPHATE MANNOSYLTRANSFERASE SUBUNIT 1"/>
    <property type="match status" value="1"/>
</dbReference>
<dbReference type="SUPFAM" id="SSF53448">
    <property type="entry name" value="Nucleotide-diphospho-sugar transferases"/>
    <property type="match status" value="1"/>
</dbReference>
<dbReference type="Proteomes" id="UP000230683">
    <property type="component" value="Unassembled WGS sequence"/>
</dbReference>
<sequence length="220" mass="25190">MEINLLSIIVPVYKAEKTIKKDLEIIYKTLKNTPYKFEIIAVIDGTIDKSFSEAKKFKKDEIQILKYKTNKGKGQAVRYGMSKAKGDVIMFIDAGNEINPQGIIMLLEHMKWYDADIIVGSKSHPASKVNYPLSRRIFSKGYYYFVKLLFGLRLRDTQTGLKAYKKPVLEKVLDKLVVKRFAFDIEILAVAHMLGYKKIYDAPVQVNMNFSKTTIAGLFT</sequence>
<dbReference type="CDD" id="cd04179">
    <property type="entry name" value="DPM_DPG-synthase_like"/>
    <property type="match status" value="1"/>
</dbReference>
<feature type="non-terminal residue" evidence="5">
    <location>
        <position position="220"/>
    </location>
</feature>
<evidence type="ECO:0000313" key="6">
    <source>
        <dbReference type="Proteomes" id="UP000230683"/>
    </source>
</evidence>